<protein>
    <submittedName>
        <fullName evidence="2">Uncharacterized protein</fullName>
    </submittedName>
</protein>
<feature type="compositionally biased region" description="Basic residues" evidence="1">
    <location>
        <begin position="157"/>
        <end position="175"/>
    </location>
</feature>
<feature type="region of interest" description="Disordered" evidence="1">
    <location>
        <begin position="157"/>
        <end position="190"/>
    </location>
</feature>
<feature type="compositionally biased region" description="Pro residues" evidence="1">
    <location>
        <begin position="32"/>
        <end position="44"/>
    </location>
</feature>
<dbReference type="Proteomes" id="UP000593571">
    <property type="component" value="Unassembled WGS sequence"/>
</dbReference>
<keyword evidence="3" id="KW-1185">Reference proteome</keyword>
<proteinExistence type="predicted"/>
<comment type="caution">
    <text evidence="2">The sequence shown here is derived from an EMBL/GenBank/DDBJ whole genome shotgun (WGS) entry which is preliminary data.</text>
</comment>
<accession>A0A7J8ILK8</accession>
<evidence type="ECO:0000313" key="2">
    <source>
        <dbReference type="EMBL" id="KAF6485218.1"/>
    </source>
</evidence>
<gene>
    <name evidence="2" type="ORF">HJG63_010477</name>
</gene>
<reference evidence="2 3" key="1">
    <citation type="journal article" date="2020" name="Nature">
        <title>Six reference-quality genomes reveal evolution of bat adaptations.</title>
        <authorList>
            <person name="Jebb D."/>
            <person name="Huang Z."/>
            <person name="Pippel M."/>
            <person name="Hughes G.M."/>
            <person name="Lavrichenko K."/>
            <person name="Devanna P."/>
            <person name="Winkler S."/>
            <person name="Jermiin L.S."/>
            <person name="Skirmuntt E.C."/>
            <person name="Katzourakis A."/>
            <person name="Burkitt-Gray L."/>
            <person name="Ray D.A."/>
            <person name="Sullivan K.A.M."/>
            <person name="Roscito J.G."/>
            <person name="Kirilenko B.M."/>
            <person name="Davalos L.M."/>
            <person name="Corthals A.P."/>
            <person name="Power M.L."/>
            <person name="Jones G."/>
            <person name="Ransome R.D."/>
            <person name="Dechmann D.K.N."/>
            <person name="Locatelli A.G."/>
            <person name="Puechmaille S.J."/>
            <person name="Fedrigo O."/>
            <person name="Jarvis E.D."/>
            <person name="Hiller M."/>
            <person name="Vernes S.C."/>
            <person name="Myers E.W."/>
            <person name="Teeling E.C."/>
        </authorList>
    </citation>
    <scope>NUCLEOTIDE SEQUENCE [LARGE SCALE GENOMIC DNA]</scope>
    <source>
        <strain evidence="2">MRouAeg1</strain>
        <tissue evidence="2">Muscle</tissue>
    </source>
</reference>
<evidence type="ECO:0000313" key="3">
    <source>
        <dbReference type="Proteomes" id="UP000593571"/>
    </source>
</evidence>
<dbReference type="AlphaFoldDB" id="A0A7J8ILK8"/>
<name>A0A7J8ILK8_ROUAE</name>
<feature type="region of interest" description="Disordered" evidence="1">
    <location>
        <begin position="32"/>
        <end position="51"/>
    </location>
</feature>
<sequence length="198" mass="20754">MGGRLCSPKGHPEGRAHRGCCHPVAESGICPAPLPPRPRPPSPPGSQSIGPFWAAGRPVSLRAGPDVLWSWELGSPLGASPPPASTQHPRLWQCGRGGGLSPAGFLHTNHQPGGGLRTLCTCMLATWPVRVSACVKVPLHMCKKNRASWTSGQVVQRKGKTSARGHPAGRFRLRAGGKPERAHGGQVLGSGVGRPIWG</sequence>
<dbReference type="EMBL" id="JACASE010000003">
    <property type="protein sequence ID" value="KAF6485218.1"/>
    <property type="molecule type" value="Genomic_DNA"/>
</dbReference>
<evidence type="ECO:0000256" key="1">
    <source>
        <dbReference type="SAM" id="MobiDB-lite"/>
    </source>
</evidence>
<organism evidence="2 3">
    <name type="scientific">Rousettus aegyptiacus</name>
    <name type="common">Egyptian fruit bat</name>
    <name type="synonym">Pteropus aegyptiacus</name>
    <dbReference type="NCBI Taxonomy" id="9407"/>
    <lineage>
        <taxon>Eukaryota</taxon>
        <taxon>Metazoa</taxon>
        <taxon>Chordata</taxon>
        <taxon>Craniata</taxon>
        <taxon>Vertebrata</taxon>
        <taxon>Euteleostomi</taxon>
        <taxon>Mammalia</taxon>
        <taxon>Eutheria</taxon>
        <taxon>Laurasiatheria</taxon>
        <taxon>Chiroptera</taxon>
        <taxon>Yinpterochiroptera</taxon>
        <taxon>Pteropodoidea</taxon>
        <taxon>Pteropodidae</taxon>
        <taxon>Rousettinae</taxon>
        <taxon>Rousettus</taxon>
    </lineage>
</organism>